<sequence length="329" mass="36056">MSPIKELGSPELTELDPRGDVVFVVGSRSAAAENTPARRFRLCSRTMARASPVFDRMLHGNFAESKPAAAAAVGSAGPPADWVVDLPDDDAAAYDLFASIAHGSFRRVPRGLGVGRLYDLTVLTHYYDATPMLTPWLQGWMVGIGETPDGGDEGMLMLKLLWISWELGHKQLFETTARRMVMECRGIFLGDESGIEGLNMPPDVIASIRTQTIQAIMDVFRDLAEKLVIIDEGPRWCRHASYMGPHRCESMILGSMTFCLTRAGLWPVPDAADVDESVVGLYSSLMNLVIHDIGRPGEKNGVDHSECNPRGFLMGRIKDILADVQNPVT</sequence>
<evidence type="ECO:0000313" key="1">
    <source>
        <dbReference type="EMBL" id="KAF6782184.1"/>
    </source>
</evidence>
<proteinExistence type="predicted"/>
<dbReference type="AlphaFoldDB" id="A0A8H6IKE3"/>
<organism evidence="1 2">
    <name type="scientific">Colletotrichum sojae</name>
    <dbReference type="NCBI Taxonomy" id="2175907"/>
    <lineage>
        <taxon>Eukaryota</taxon>
        <taxon>Fungi</taxon>
        <taxon>Dikarya</taxon>
        <taxon>Ascomycota</taxon>
        <taxon>Pezizomycotina</taxon>
        <taxon>Sordariomycetes</taxon>
        <taxon>Hypocreomycetidae</taxon>
        <taxon>Glomerellales</taxon>
        <taxon>Glomerellaceae</taxon>
        <taxon>Colletotrichum</taxon>
        <taxon>Colletotrichum orchidearum species complex</taxon>
    </lineage>
</organism>
<protein>
    <submittedName>
        <fullName evidence="1">Nuclear pore protein-like protein</fullName>
    </submittedName>
</protein>
<dbReference type="EMBL" id="WIGN01000931">
    <property type="protein sequence ID" value="KAF6782184.1"/>
    <property type="molecule type" value="Genomic_DNA"/>
</dbReference>
<reference evidence="1 2" key="1">
    <citation type="journal article" date="2020" name="Phytopathology">
        <title>Genome Sequence Resources of Colletotrichum truncatum, C. plurivorum, C. musicola, and C. sojae: Four Species Pathogenic to Soybean (Glycine max).</title>
        <authorList>
            <person name="Rogerio F."/>
            <person name="Boufleur T.R."/>
            <person name="Ciampi-Guillardi M."/>
            <person name="Sukno S.A."/>
            <person name="Thon M.R."/>
            <person name="Massola Junior N.S."/>
            <person name="Baroncelli R."/>
        </authorList>
    </citation>
    <scope>NUCLEOTIDE SEQUENCE [LARGE SCALE GENOMIC DNA]</scope>
    <source>
        <strain evidence="1 2">LFN0009</strain>
    </source>
</reference>
<gene>
    <name evidence="1" type="ORF">CSOJ01_16024</name>
</gene>
<dbReference type="InterPro" id="IPR011333">
    <property type="entry name" value="SKP1/BTB/POZ_sf"/>
</dbReference>
<keyword evidence="2" id="KW-1185">Reference proteome</keyword>
<dbReference type="Proteomes" id="UP000652219">
    <property type="component" value="Unassembled WGS sequence"/>
</dbReference>
<accession>A0A8H6IKE3</accession>
<name>A0A8H6IKE3_9PEZI</name>
<dbReference type="Gene3D" id="3.30.710.10">
    <property type="entry name" value="Potassium Channel Kv1.1, Chain A"/>
    <property type="match status" value="1"/>
</dbReference>
<comment type="caution">
    <text evidence="1">The sequence shown here is derived from an EMBL/GenBank/DDBJ whole genome shotgun (WGS) entry which is preliminary data.</text>
</comment>
<feature type="non-terminal residue" evidence="1">
    <location>
        <position position="329"/>
    </location>
</feature>
<evidence type="ECO:0000313" key="2">
    <source>
        <dbReference type="Proteomes" id="UP000652219"/>
    </source>
</evidence>